<organism evidence="1 2">
    <name type="scientific">Rubripirellula obstinata</name>
    <dbReference type="NCBI Taxonomy" id="406547"/>
    <lineage>
        <taxon>Bacteria</taxon>
        <taxon>Pseudomonadati</taxon>
        <taxon>Planctomycetota</taxon>
        <taxon>Planctomycetia</taxon>
        <taxon>Pirellulales</taxon>
        <taxon>Pirellulaceae</taxon>
        <taxon>Rubripirellula</taxon>
    </lineage>
</organism>
<keyword evidence="2" id="KW-1185">Reference proteome</keyword>
<gene>
    <name evidence="1" type="ORF">LF1_32880</name>
</gene>
<comment type="caution">
    <text evidence="1">The sequence shown here is derived from an EMBL/GenBank/DDBJ whole genome shotgun (WGS) entry which is preliminary data.</text>
</comment>
<evidence type="ECO:0000313" key="1">
    <source>
        <dbReference type="EMBL" id="KAA1260747.1"/>
    </source>
</evidence>
<dbReference type="EMBL" id="VRLW01000001">
    <property type="protein sequence ID" value="KAA1260747.1"/>
    <property type="molecule type" value="Genomic_DNA"/>
</dbReference>
<dbReference type="AlphaFoldDB" id="A0A5B1CHS7"/>
<reference evidence="1 2" key="1">
    <citation type="submission" date="2019-08" db="EMBL/GenBank/DDBJ databases">
        <title>Deep-cultivation of Planctomycetes and their phenomic and genomic characterization uncovers novel biology.</title>
        <authorList>
            <person name="Wiegand S."/>
            <person name="Jogler M."/>
            <person name="Boedeker C."/>
            <person name="Pinto D."/>
            <person name="Vollmers J."/>
            <person name="Rivas-Marin E."/>
            <person name="Kohn T."/>
            <person name="Peeters S.H."/>
            <person name="Heuer A."/>
            <person name="Rast P."/>
            <person name="Oberbeckmann S."/>
            <person name="Bunk B."/>
            <person name="Jeske O."/>
            <person name="Meyerdierks A."/>
            <person name="Storesund J.E."/>
            <person name="Kallscheuer N."/>
            <person name="Luecker S."/>
            <person name="Lage O.M."/>
            <person name="Pohl T."/>
            <person name="Merkel B.J."/>
            <person name="Hornburger P."/>
            <person name="Mueller R.-W."/>
            <person name="Bruemmer F."/>
            <person name="Labrenz M."/>
            <person name="Spormann A.M."/>
            <person name="Op Den Camp H."/>
            <person name="Overmann J."/>
            <person name="Amann R."/>
            <person name="Jetten M.S.M."/>
            <person name="Mascher T."/>
            <person name="Medema M.H."/>
            <person name="Devos D.P."/>
            <person name="Kaster A.-K."/>
            <person name="Ovreas L."/>
            <person name="Rohde M."/>
            <person name="Galperin M.Y."/>
            <person name="Jogler C."/>
        </authorList>
    </citation>
    <scope>NUCLEOTIDE SEQUENCE [LARGE SCALE GENOMIC DNA]</scope>
    <source>
        <strain evidence="1 2">LF1</strain>
    </source>
</reference>
<sequence length="301" mass="33673">MELRQHHASLNEKSRSLRDCYASHRQQIMRLICDYKGEPVHQKLSSTNVARIAVLGAGNCNDIDLSSLTQQFDEVHLVDLDSDAIDFANSHPGVDQDRIHRHCPVDLASPLLELLEPVVLGKAASRPTSIADDWIERLRLPPQPLPIPPCDVVVSVGLLSQLMLSIDLALDHLPPTTTLPLIQTVRREHFRRVTSMLRPATHDRSGGIAVFGFDFVSSASAAEILRTPDDQLGPLAMKLINERNFFSGMNPGVLLNELKSISAVRMIHVEPPWRWTLGRREYLMMAVVLERTDVTDHELST</sequence>
<dbReference type="Proteomes" id="UP000322699">
    <property type="component" value="Unassembled WGS sequence"/>
</dbReference>
<accession>A0A5B1CHS7</accession>
<protein>
    <submittedName>
        <fullName evidence="1">Uncharacterized protein</fullName>
    </submittedName>
</protein>
<proteinExistence type="predicted"/>
<name>A0A5B1CHS7_9BACT</name>
<evidence type="ECO:0000313" key="2">
    <source>
        <dbReference type="Proteomes" id="UP000322699"/>
    </source>
</evidence>